<dbReference type="RefSeq" id="XP_060456692.1">
    <property type="nucleotide sequence ID" value="XM_060600061.1"/>
</dbReference>
<dbReference type="EMBL" id="AP028215">
    <property type="protein sequence ID" value="BEI91427.1"/>
    <property type="molecule type" value="Genomic_DNA"/>
</dbReference>
<dbReference type="AlphaFoldDB" id="A0AA48QVQ6"/>
<dbReference type="GO" id="GO:0006412">
    <property type="term" value="P:translation"/>
    <property type="evidence" value="ECO:0007669"/>
    <property type="project" value="InterPro"/>
</dbReference>
<dbReference type="GeneID" id="85495297"/>
<dbReference type="Gene3D" id="3.40.1370.10">
    <property type="match status" value="1"/>
</dbReference>
<dbReference type="GO" id="GO:1990904">
    <property type="term" value="C:ribonucleoprotein complex"/>
    <property type="evidence" value="ECO:0007669"/>
    <property type="project" value="UniProtKB-KW"/>
</dbReference>
<evidence type="ECO:0000256" key="1">
    <source>
        <dbReference type="ARBA" id="ARBA00010528"/>
    </source>
</evidence>
<dbReference type="KEGG" id="ccac:CcaHIS019_0402470"/>
<proteinExistence type="inferred from homology"/>
<dbReference type="Proteomes" id="UP001233271">
    <property type="component" value="Chromosome 4"/>
</dbReference>
<dbReference type="InterPro" id="IPR002136">
    <property type="entry name" value="Ribosomal_uL4"/>
</dbReference>
<evidence type="ECO:0000256" key="3">
    <source>
        <dbReference type="ARBA" id="ARBA00023274"/>
    </source>
</evidence>
<organism evidence="5 6">
    <name type="scientific">Cutaneotrichosporon cavernicola</name>
    <dbReference type="NCBI Taxonomy" id="279322"/>
    <lineage>
        <taxon>Eukaryota</taxon>
        <taxon>Fungi</taxon>
        <taxon>Dikarya</taxon>
        <taxon>Basidiomycota</taxon>
        <taxon>Agaricomycotina</taxon>
        <taxon>Tremellomycetes</taxon>
        <taxon>Trichosporonales</taxon>
        <taxon>Trichosporonaceae</taxon>
        <taxon>Cutaneotrichosporon</taxon>
    </lineage>
</organism>
<evidence type="ECO:0000256" key="2">
    <source>
        <dbReference type="ARBA" id="ARBA00022980"/>
    </source>
</evidence>
<evidence type="ECO:0000256" key="4">
    <source>
        <dbReference type="ARBA" id="ARBA00040565"/>
    </source>
</evidence>
<dbReference type="GO" id="GO:0003735">
    <property type="term" value="F:structural constituent of ribosome"/>
    <property type="evidence" value="ECO:0007669"/>
    <property type="project" value="InterPro"/>
</dbReference>
<keyword evidence="3" id="KW-0687">Ribonucleoprotein</keyword>
<dbReference type="PANTHER" id="PTHR10746:SF6">
    <property type="entry name" value="LARGE RIBOSOMAL SUBUNIT PROTEIN UL4M"/>
    <property type="match status" value="1"/>
</dbReference>
<dbReference type="InterPro" id="IPR013005">
    <property type="entry name" value="Ribosomal_uL4-like"/>
</dbReference>
<keyword evidence="6" id="KW-1185">Reference proteome</keyword>
<sequence length="348" mass="38440">MKAAARITPAFRPALLRQPVARAALAGPSQVRGLATEVSEPAPVAEAEAMPNIEIPANLTFVDMAPATKKQSAAALRELGFPLHKISRATRYDDIEHPLSSLASDHPTHALPSGETILLPRDVFNMPLRKDILHRNVTWFLANMREGNQHTKKRSTIAYSGRKIRAQKGSGKARLGDRGAGTLRGGAPIFPLSPRDWSQKLPRKVQELGLRTALSAKLREGFMRIVPDLNEGMWAGTNSAIRALGDGLVNNEWVHRFGPRPDLSILFVHAPSKDKKDVAEFWRTVRNHPGIDMMSTDEIVVYDLLKYRWVVLEADVVDVFAGNPFAGVEYEPALAAQLEEMFASQIKL</sequence>
<dbReference type="SUPFAM" id="SSF52166">
    <property type="entry name" value="Ribosomal protein L4"/>
    <property type="match status" value="1"/>
</dbReference>
<comment type="similarity">
    <text evidence="1">Belongs to the universal ribosomal protein uL4 family.</text>
</comment>
<dbReference type="PANTHER" id="PTHR10746">
    <property type="entry name" value="50S RIBOSOMAL PROTEIN L4"/>
    <property type="match status" value="1"/>
</dbReference>
<reference evidence="5" key="1">
    <citation type="journal article" date="2023" name="BMC Genomics">
        <title>Chromosome-level genome assemblies of Cutaneotrichosporon spp. (Trichosporonales, Basidiomycota) reveal imbalanced evolution between nucleotide sequences and chromosome synteny.</title>
        <authorList>
            <person name="Kobayashi Y."/>
            <person name="Kayamori A."/>
            <person name="Aoki K."/>
            <person name="Shiwa Y."/>
            <person name="Matsutani M."/>
            <person name="Fujita N."/>
            <person name="Sugita T."/>
            <person name="Iwasaki W."/>
            <person name="Tanaka N."/>
            <person name="Takashima M."/>
        </authorList>
    </citation>
    <scope>NUCLEOTIDE SEQUENCE</scope>
    <source>
        <strain evidence="5">HIS019</strain>
    </source>
</reference>
<evidence type="ECO:0000313" key="6">
    <source>
        <dbReference type="Proteomes" id="UP001233271"/>
    </source>
</evidence>
<dbReference type="Pfam" id="PF00573">
    <property type="entry name" value="Ribosomal_L4"/>
    <property type="match status" value="1"/>
</dbReference>
<dbReference type="GO" id="GO:0005840">
    <property type="term" value="C:ribosome"/>
    <property type="evidence" value="ECO:0007669"/>
    <property type="project" value="UniProtKB-KW"/>
</dbReference>
<keyword evidence="2" id="KW-0689">Ribosomal protein</keyword>
<protein>
    <recommendedName>
        <fullName evidence="4">Large ribosomal subunit protein uL4m</fullName>
    </recommendedName>
</protein>
<name>A0AA48QVQ6_9TREE</name>
<dbReference type="InterPro" id="IPR023574">
    <property type="entry name" value="Ribosomal_uL4_dom_sf"/>
</dbReference>
<evidence type="ECO:0000313" key="5">
    <source>
        <dbReference type="EMBL" id="BEI91427.1"/>
    </source>
</evidence>
<accession>A0AA48QVQ6</accession>
<gene>
    <name evidence="5" type="primary">yml6</name>
    <name evidence="5" type="ORF">CcaverHIS019_0402470</name>
</gene>